<keyword evidence="2" id="KW-1185">Reference proteome</keyword>
<gene>
    <name evidence="1" type="ORF">MECH1_V1_1428</name>
</gene>
<name>A0ABM9NHW0_9GAMM</name>
<dbReference type="EMBL" id="OZ026884">
    <property type="protein sequence ID" value="CAL1240204.1"/>
    <property type="molecule type" value="Genomic_DNA"/>
</dbReference>
<protein>
    <submittedName>
        <fullName evidence="1">Uncharacterized protein</fullName>
    </submittedName>
</protein>
<evidence type="ECO:0000313" key="2">
    <source>
        <dbReference type="Proteomes" id="UP001497493"/>
    </source>
</evidence>
<reference evidence="1 2" key="1">
    <citation type="submission" date="2024-04" db="EMBL/GenBank/DDBJ databases">
        <authorList>
            <person name="Cremers G."/>
        </authorList>
    </citation>
    <scope>NUCLEOTIDE SEQUENCE [LARGE SCALE GENOMIC DNA]</scope>
    <source>
        <strain evidence="1">MeCH1-AG</strain>
    </source>
</reference>
<evidence type="ECO:0000313" key="1">
    <source>
        <dbReference type="EMBL" id="CAL1240204.1"/>
    </source>
</evidence>
<organism evidence="1 2">
    <name type="scientific">Candidatus Methylocalor cossyra</name>
    <dbReference type="NCBI Taxonomy" id="3108543"/>
    <lineage>
        <taxon>Bacteria</taxon>
        <taxon>Pseudomonadati</taxon>
        <taxon>Pseudomonadota</taxon>
        <taxon>Gammaproteobacteria</taxon>
        <taxon>Methylococcales</taxon>
        <taxon>Methylococcaceae</taxon>
        <taxon>Candidatus Methylocalor</taxon>
    </lineage>
</organism>
<accession>A0ABM9NHW0</accession>
<sequence>MAFTLVGMMAGAYLPREEGMALFGIPSTAADASLDGWVT</sequence>
<dbReference type="Proteomes" id="UP001497493">
    <property type="component" value="Chromosome"/>
</dbReference>
<proteinExistence type="predicted"/>